<evidence type="ECO:0000256" key="2">
    <source>
        <dbReference type="ARBA" id="ARBA00008779"/>
    </source>
</evidence>
<keyword evidence="5" id="KW-0378">Hydrolase</keyword>
<reference evidence="8 9" key="1">
    <citation type="submission" date="2020-08" db="EMBL/GenBank/DDBJ databases">
        <title>Genomic Encyclopedia of Type Strains, Phase IV (KMG-IV): sequencing the most valuable type-strain genomes for metagenomic binning, comparative biology and taxonomic classification.</title>
        <authorList>
            <person name="Goeker M."/>
        </authorList>
    </citation>
    <scope>NUCLEOTIDE SEQUENCE [LARGE SCALE GENOMIC DNA]</scope>
    <source>
        <strain evidence="8 9">DSM 17976</strain>
    </source>
</reference>
<evidence type="ECO:0000256" key="3">
    <source>
        <dbReference type="ARBA" id="ARBA00022723"/>
    </source>
</evidence>
<gene>
    <name evidence="8" type="ORF">FHS57_005999</name>
</gene>
<keyword evidence="6" id="KW-0106">Calcium</keyword>
<dbReference type="CDD" id="cd16144">
    <property type="entry name" value="ARS_like"/>
    <property type="match status" value="1"/>
</dbReference>
<sequence length="474" mass="53362">MKKMWLVVLLAGMMEAGYGQRSSQPNIVFILADDLGWKDLSCYGNPFNETPHLDKLAQNGVRFTQAYAACPVCSPTRASIMTGKYPARLRLTNYIAGNRTDKASPVIPPKWEAQLEATETTIAELLKNKGYATGMVGKWHLHSKEAGKLQTQGPWSQGFDYSRMIGKNGLDYYNYSILKDAPNQTDYEDKGTTYLTDKLTDYGVEFIQQNARKPFFLYLAYSAPHILMIPRADKLGKYMQKHNQFDGKYNPNYGAMLESLDDGVGRIIQTLKEQGLLENTLIVFTSDNGGLGMNEQGPTPTTNEPLRKWKGHIYEGGTRIPAIVSWEGKIPKGVTSDVYYSSIDYLPTLCDLTGITALPTDIDGISQRSLFLDPAKTSSSERPIFWHYPHFSNQMGRPAGAVRMGDYKLVELYETNTFELYNLRDDVSEAKNLAVQMPHKTQQMKQLLVGWRNQLNAQMPLPNPDYALKNAEKK</sequence>
<feature type="domain" description="Sulfatase N-terminal" evidence="7">
    <location>
        <begin position="25"/>
        <end position="355"/>
    </location>
</feature>
<dbReference type="EMBL" id="JACIBY010000023">
    <property type="protein sequence ID" value="MBB3841970.1"/>
    <property type="molecule type" value="Genomic_DNA"/>
</dbReference>
<dbReference type="AlphaFoldDB" id="A0A7W5ZQU6"/>
<proteinExistence type="inferred from homology"/>
<dbReference type="Gene3D" id="3.30.1120.10">
    <property type="match status" value="1"/>
</dbReference>
<evidence type="ECO:0000259" key="7">
    <source>
        <dbReference type="Pfam" id="PF00884"/>
    </source>
</evidence>
<keyword evidence="3" id="KW-0479">Metal-binding</keyword>
<dbReference type="PANTHER" id="PTHR42693">
    <property type="entry name" value="ARYLSULFATASE FAMILY MEMBER"/>
    <property type="match status" value="1"/>
</dbReference>
<dbReference type="Gene3D" id="3.40.720.10">
    <property type="entry name" value="Alkaline Phosphatase, subunit A"/>
    <property type="match status" value="1"/>
</dbReference>
<dbReference type="SUPFAM" id="SSF53649">
    <property type="entry name" value="Alkaline phosphatase-like"/>
    <property type="match status" value="1"/>
</dbReference>
<dbReference type="PROSITE" id="PS00149">
    <property type="entry name" value="SULFATASE_2"/>
    <property type="match status" value="1"/>
</dbReference>
<name>A0A7W5ZQU6_9BACT</name>
<comment type="similarity">
    <text evidence="2">Belongs to the sulfatase family.</text>
</comment>
<protein>
    <submittedName>
        <fullName evidence="8">Arylsulfatase A-like enzyme</fullName>
    </submittedName>
</protein>
<dbReference type="RefSeq" id="WP_183979992.1">
    <property type="nucleotide sequence ID" value="NZ_JACIBY010000023.1"/>
</dbReference>
<dbReference type="InterPro" id="IPR000917">
    <property type="entry name" value="Sulfatase_N"/>
</dbReference>
<accession>A0A7W5ZQU6</accession>
<dbReference type="GO" id="GO:0004065">
    <property type="term" value="F:arylsulfatase activity"/>
    <property type="evidence" value="ECO:0007669"/>
    <property type="project" value="TreeGrafter"/>
</dbReference>
<keyword evidence="9" id="KW-1185">Reference proteome</keyword>
<dbReference type="InterPro" id="IPR024607">
    <property type="entry name" value="Sulfatase_CS"/>
</dbReference>
<evidence type="ECO:0000256" key="1">
    <source>
        <dbReference type="ARBA" id="ARBA00001913"/>
    </source>
</evidence>
<evidence type="ECO:0000313" key="9">
    <source>
        <dbReference type="Proteomes" id="UP000541352"/>
    </source>
</evidence>
<organism evidence="8 9">
    <name type="scientific">Runella defluvii</name>
    <dbReference type="NCBI Taxonomy" id="370973"/>
    <lineage>
        <taxon>Bacteria</taxon>
        <taxon>Pseudomonadati</taxon>
        <taxon>Bacteroidota</taxon>
        <taxon>Cytophagia</taxon>
        <taxon>Cytophagales</taxon>
        <taxon>Spirosomataceae</taxon>
        <taxon>Runella</taxon>
    </lineage>
</organism>
<dbReference type="InterPro" id="IPR017850">
    <property type="entry name" value="Alkaline_phosphatase_core_sf"/>
</dbReference>
<comment type="caution">
    <text evidence="8">The sequence shown here is derived from an EMBL/GenBank/DDBJ whole genome shotgun (WGS) entry which is preliminary data.</text>
</comment>
<dbReference type="Proteomes" id="UP000541352">
    <property type="component" value="Unassembled WGS sequence"/>
</dbReference>
<dbReference type="Pfam" id="PF00884">
    <property type="entry name" value="Sulfatase"/>
    <property type="match status" value="1"/>
</dbReference>
<evidence type="ECO:0000256" key="5">
    <source>
        <dbReference type="ARBA" id="ARBA00022801"/>
    </source>
</evidence>
<dbReference type="PANTHER" id="PTHR42693:SF42">
    <property type="entry name" value="ARYLSULFATASE G"/>
    <property type="match status" value="1"/>
</dbReference>
<evidence type="ECO:0000313" key="8">
    <source>
        <dbReference type="EMBL" id="MBB3841970.1"/>
    </source>
</evidence>
<keyword evidence="4" id="KW-0732">Signal</keyword>
<dbReference type="PROSITE" id="PS00523">
    <property type="entry name" value="SULFATASE_1"/>
    <property type="match status" value="1"/>
</dbReference>
<evidence type="ECO:0000256" key="4">
    <source>
        <dbReference type="ARBA" id="ARBA00022729"/>
    </source>
</evidence>
<dbReference type="GO" id="GO:0046872">
    <property type="term" value="F:metal ion binding"/>
    <property type="evidence" value="ECO:0007669"/>
    <property type="project" value="UniProtKB-KW"/>
</dbReference>
<comment type="cofactor">
    <cofactor evidence="1">
        <name>Ca(2+)</name>
        <dbReference type="ChEBI" id="CHEBI:29108"/>
    </cofactor>
</comment>
<evidence type="ECO:0000256" key="6">
    <source>
        <dbReference type="ARBA" id="ARBA00022837"/>
    </source>
</evidence>
<dbReference type="InterPro" id="IPR050738">
    <property type="entry name" value="Sulfatase"/>
</dbReference>